<dbReference type="AlphaFoldDB" id="A0A1B0AWS3"/>
<keyword evidence="2" id="KW-1185">Reference proteome</keyword>
<protein>
    <submittedName>
        <fullName evidence="1">Uncharacterized protein</fullName>
    </submittedName>
</protein>
<dbReference type="EMBL" id="JXJN01004931">
    <property type="status" value="NOT_ANNOTATED_CDS"/>
    <property type="molecule type" value="Genomic_DNA"/>
</dbReference>
<reference evidence="2" key="1">
    <citation type="submission" date="2015-01" db="EMBL/GenBank/DDBJ databases">
        <authorList>
            <person name="Aksoy S."/>
            <person name="Warren W."/>
            <person name="Wilson R.K."/>
        </authorList>
    </citation>
    <scope>NUCLEOTIDE SEQUENCE [LARGE SCALE GENOMIC DNA]</scope>
    <source>
        <strain evidence="2">IAEA</strain>
    </source>
</reference>
<reference evidence="1" key="2">
    <citation type="submission" date="2020-05" db="UniProtKB">
        <authorList>
            <consortium name="EnsemblMetazoa"/>
        </authorList>
    </citation>
    <scope>IDENTIFICATION</scope>
    <source>
        <strain evidence="1">IAEA</strain>
    </source>
</reference>
<sequence>MTTEHDELQSKNFSILSKISFITCWGVTLGYVRQPPVFYLEKFSSKIIKICLTTNGGILSISPRSQHQRGNRSYEVLRINRKSTMLTAFIIKVCAHNQAQAQTPMEEHALVYSAAHRICNLYVMNKKMFTTSAP</sequence>
<evidence type="ECO:0000313" key="2">
    <source>
        <dbReference type="Proteomes" id="UP000092460"/>
    </source>
</evidence>
<organism evidence="1 2">
    <name type="scientific">Glossina palpalis gambiensis</name>
    <dbReference type="NCBI Taxonomy" id="67801"/>
    <lineage>
        <taxon>Eukaryota</taxon>
        <taxon>Metazoa</taxon>
        <taxon>Ecdysozoa</taxon>
        <taxon>Arthropoda</taxon>
        <taxon>Hexapoda</taxon>
        <taxon>Insecta</taxon>
        <taxon>Pterygota</taxon>
        <taxon>Neoptera</taxon>
        <taxon>Endopterygota</taxon>
        <taxon>Diptera</taxon>
        <taxon>Brachycera</taxon>
        <taxon>Muscomorpha</taxon>
        <taxon>Hippoboscoidea</taxon>
        <taxon>Glossinidae</taxon>
        <taxon>Glossina</taxon>
    </lineage>
</organism>
<accession>A0A1B0AWS3</accession>
<evidence type="ECO:0000313" key="1">
    <source>
        <dbReference type="EnsemblMetazoa" id="GPPI011368-PA"/>
    </source>
</evidence>
<dbReference type="VEuPathDB" id="VectorBase:GPPI011368"/>
<proteinExistence type="predicted"/>
<dbReference type="Proteomes" id="UP000092460">
    <property type="component" value="Unassembled WGS sequence"/>
</dbReference>
<name>A0A1B0AWS3_9MUSC</name>
<dbReference type="EnsemblMetazoa" id="GPPI011368-RA">
    <property type="protein sequence ID" value="GPPI011368-PA"/>
    <property type="gene ID" value="GPPI011368"/>
</dbReference>